<reference evidence="4" key="1">
    <citation type="submission" date="2020-03" db="EMBL/GenBank/DDBJ databases">
        <title>Transcriptomic Profiling of the Digestive Tract of the Rat Flea, Xenopsylla cheopis, Following Blood Feeding and Infection with Yersinia pestis.</title>
        <authorList>
            <person name="Bland D.M."/>
            <person name="Martens C.A."/>
            <person name="Virtaneva K."/>
            <person name="Kanakabandi K."/>
            <person name="Long D."/>
            <person name="Rosenke R."/>
            <person name="Saturday G.A."/>
            <person name="Hoyt F.H."/>
            <person name="Bruno D.P."/>
            <person name="Ribeiro J.M.C."/>
            <person name="Hinnebusch J."/>
        </authorList>
    </citation>
    <scope>NUCLEOTIDE SEQUENCE</scope>
</reference>
<feature type="coiled-coil region" evidence="1">
    <location>
        <begin position="65"/>
        <end position="92"/>
    </location>
</feature>
<dbReference type="SMART" id="SM01196">
    <property type="entry name" value="FERM_C"/>
    <property type="match status" value="1"/>
</dbReference>
<feature type="region of interest" description="Disordered" evidence="2">
    <location>
        <begin position="881"/>
        <end position="940"/>
    </location>
</feature>
<dbReference type="SUPFAM" id="SSF50729">
    <property type="entry name" value="PH domain-like"/>
    <property type="match status" value="1"/>
</dbReference>
<dbReference type="SMART" id="SM00295">
    <property type="entry name" value="B41"/>
    <property type="match status" value="1"/>
</dbReference>
<dbReference type="PANTHER" id="PTHR13429:SF5">
    <property type="entry name" value="PROTEIN EXPANDED"/>
    <property type="match status" value="1"/>
</dbReference>
<evidence type="ECO:0000313" key="4">
    <source>
        <dbReference type="EMBL" id="NOV51192.1"/>
    </source>
</evidence>
<feature type="compositionally biased region" description="Pro residues" evidence="2">
    <location>
        <begin position="1408"/>
        <end position="1425"/>
    </location>
</feature>
<dbReference type="CDD" id="cd17101">
    <property type="entry name" value="FERM_F1_PTPN13_like"/>
    <property type="match status" value="1"/>
</dbReference>
<dbReference type="GO" id="GO:0098592">
    <property type="term" value="C:cytoplasmic side of apical plasma membrane"/>
    <property type="evidence" value="ECO:0007669"/>
    <property type="project" value="TreeGrafter"/>
</dbReference>
<name>A0A6M2DY81_XENCH</name>
<proteinExistence type="predicted"/>
<feature type="region of interest" description="Disordered" evidence="2">
    <location>
        <begin position="1206"/>
        <end position="1229"/>
    </location>
</feature>
<feature type="region of interest" description="Disordered" evidence="2">
    <location>
        <begin position="684"/>
        <end position="703"/>
    </location>
</feature>
<feature type="compositionally biased region" description="Polar residues" evidence="2">
    <location>
        <begin position="1604"/>
        <end position="1617"/>
    </location>
</feature>
<dbReference type="InterPro" id="IPR014352">
    <property type="entry name" value="FERM/acyl-CoA-bd_prot_sf"/>
</dbReference>
<dbReference type="InterPro" id="IPR047145">
    <property type="entry name" value="FRMD6-like"/>
</dbReference>
<feature type="region of interest" description="Disordered" evidence="2">
    <location>
        <begin position="1046"/>
        <end position="1072"/>
    </location>
</feature>
<dbReference type="Gene3D" id="2.30.29.30">
    <property type="entry name" value="Pleckstrin-homology domain (PH domain)/Phosphotyrosine-binding domain (PTB)"/>
    <property type="match status" value="1"/>
</dbReference>
<feature type="compositionally biased region" description="Basic and acidic residues" evidence="2">
    <location>
        <begin position="910"/>
        <end position="923"/>
    </location>
</feature>
<evidence type="ECO:0000256" key="1">
    <source>
        <dbReference type="SAM" id="Coils"/>
    </source>
</evidence>
<dbReference type="PANTHER" id="PTHR13429">
    <property type="entry name" value="FERM DOMAIN (PROTEIN4.1-EZRIN-RADIXIN-MOESIN) FAMILY"/>
    <property type="match status" value="1"/>
</dbReference>
<organism evidence="4">
    <name type="scientific">Xenopsylla cheopis</name>
    <name type="common">Oriental rat flea</name>
    <name type="synonym">Pulex cheopis</name>
    <dbReference type="NCBI Taxonomy" id="163159"/>
    <lineage>
        <taxon>Eukaryota</taxon>
        <taxon>Metazoa</taxon>
        <taxon>Ecdysozoa</taxon>
        <taxon>Arthropoda</taxon>
        <taxon>Hexapoda</taxon>
        <taxon>Insecta</taxon>
        <taxon>Pterygota</taxon>
        <taxon>Neoptera</taxon>
        <taxon>Endopterygota</taxon>
        <taxon>Siphonaptera</taxon>
        <taxon>Pulicidae</taxon>
        <taxon>Xenopsyllinae</taxon>
        <taxon>Xenopsylla</taxon>
    </lineage>
</organism>
<feature type="compositionally biased region" description="Polar residues" evidence="2">
    <location>
        <begin position="1"/>
        <end position="19"/>
    </location>
</feature>
<dbReference type="GO" id="GO:0030182">
    <property type="term" value="P:neuron differentiation"/>
    <property type="evidence" value="ECO:0007669"/>
    <property type="project" value="UniProtKB-ARBA"/>
</dbReference>
<feature type="region of interest" description="Disordered" evidence="2">
    <location>
        <begin position="1572"/>
        <end position="1633"/>
    </location>
</feature>
<feature type="compositionally biased region" description="Polar residues" evidence="2">
    <location>
        <begin position="1574"/>
        <end position="1588"/>
    </location>
</feature>
<feature type="domain" description="FERM" evidence="3">
    <location>
        <begin position="50"/>
        <end position="422"/>
    </location>
</feature>
<accession>A0A6M2DY81</accession>
<evidence type="ECO:0000259" key="3">
    <source>
        <dbReference type="PROSITE" id="PS50057"/>
    </source>
</evidence>
<dbReference type="InterPro" id="IPR019749">
    <property type="entry name" value="Band_41_domain"/>
</dbReference>
<keyword evidence="1" id="KW-0175">Coiled coil</keyword>
<feature type="compositionally biased region" description="Basic residues" evidence="2">
    <location>
        <begin position="1624"/>
        <end position="1633"/>
    </location>
</feature>
<dbReference type="Pfam" id="PF09380">
    <property type="entry name" value="FERM_C"/>
    <property type="match status" value="1"/>
</dbReference>
<dbReference type="InterPro" id="IPR018980">
    <property type="entry name" value="FERM_PH-like_C"/>
</dbReference>
<feature type="compositionally biased region" description="Low complexity" evidence="2">
    <location>
        <begin position="1046"/>
        <end position="1055"/>
    </location>
</feature>
<dbReference type="GO" id="GO:0035332">
    <property type="term" value="P:positive regulation of hippo signaling"/>
    <property type="evidence" value="ECO:0007669"/>
    <property type="project" value="TreeGrafter"/>
</dbReference>
<feature type="compositionally biased region" description="Polar residues" evidence="2">
    <location>
        <begin position="1512"/>
        <end position="1521"/>
    </location>
</feature>
<protein>
    <submittedName>
        <fullName evidence="4">Putative membrane-associated protein tyrosine phosphatase ptp-bas</fullName>
    </submittedName>
</protein>
<feature type="region of interest" description="Disordered" evidence="2">
    <location>
        <begin position="1401"/>
        <end position="1444"/>
    </location>
</feature>
<feature type="compositionally biased region" description="Polar residues" evidence="2">
    <location>
        <begin position="898"/>
        <end position="908"/>
    </location>
</feature>
<dbReference type="PROSITE" id="PS50057">
    <property type="entry name" value="FERM_3"/>
    <property type="match status" value="1"/>
</dbReference>
<dbReference type="InterPro" id="IPR035963">
    <property type="entry name" value="FERM_2"/>
</dbReference>
<sequence length="1633" mass="179087">MRTLCTVSAPLSSLSASNVSPPPSGSRYLVLRAGYPPSGLPGGNAASNISGSNLSTTGHQPLYFLVEAKSRVRELQARMTAHLAENENISAEDAELFGLAVLCGGEYLFADPDSKLSKYAPKSWRASHTHGLDANGRPLLELYYRVRYYVEAPGAVLRDASARIRYYEQLKENAATREHRYLGQNQQDPASFLNQERNQGSTSHLGPNLLGQNHLVDQNFQSLGSQNYQTVGEKSQNFGTGTTEQALLALGGLALQVDKGDAPDEGTCALGYFDLEEYAPLGLRNAWGAAALRACHLDNAGLDRDQALALYLREASRLHDSVNCHVFRMRASKIETGPGSTWLSVGPKGLRVAPVERTHLVEQSIEEHQFPWPSIAKLSFDRRKFEIRSGDKRLVLYSAGDDKSKLLLALCRDSHQFSLKMAPRLVEARKREDEEDRKRSLMLRDCCTGGYRSHALRNAYGKSIGKSDDQRVSVISSTSSNTTSGIVSDRVHSEDELEIMIDTPPVAVTAGAPSTESLAFAHLLDGGNSGRIPQDLSRQTSSVGQVSLKDLEETLAALSVVERSKSLCVSLSEKPYSSGSTTSSVDLLRQSLRASTAHLRLEPHSTNTASILSTGSQVSQAPASLICQSSQCSSSCSTDVATVGIPVVCTTRRASAASSLELGYSHTAQNSALSQESTTCVDSANAGDTEYGSSVREEDSTSGVYTLRASETSGVYTMDSEPRTDPADSDVTESLDYGSFLPASIAASDTLSSTGPSIDQIDSMHGNSFHDLEKSFGLREDSLRQHEDSYALRKDSPRILEGLRKDSLRQHEGSYTLREDSLRHHEDAFIREDKFHCLNDSFRREDSFAQRENSFRREEKFINMQDAFVREDSFNKKHGDAFRREDSFAKQKQPKDAFSQTKQDTFSTEDPFRQLDDAFRPRTDSTVSASGSFHGDGSDPTDARRVLLSAEELSKLIVGKPDADSDYILLPPGSNNSAASSYTYSGAIYSKDPPPYPTEAPARFVTTRPNISILTAHASAVNAAAEPSFTSNRTSSGVAQHRYSNISNCNTSTNNRPPPPAYPDDLIPRRNGVNDKSMYQRPQTTTGNSIIIQSAALTAPPQVIQQPPAQRYIPSPVHHHTLSQQQQLYQHDITQQQLYQHDINQQQLYQHDVNQQQLFQHDISQQQLFQHDISQQQLFQHDISQQQLFQHDINQQQLFQHELSQQYQQNMKQQHHRQYLPPPPPPPAPIIPRRPPPPPVAAVVTRSQLEQFQQQLYSDVDYVIYPLQDPSISKQEYLDSKLAALAAHTNPPPYPHRRQATPQSSASPLYPHHAKGHVLYRSAPYLPLAAFTAHSRYASTQNLSDAYVQLPAGYSTATLYAAATRYEAPPPPLPRRMAGPSFTRARSDDNILNSVETATKTAARYKRLPPPPPPTTTKPPMPSPPSDTNISSATNNSSVTPPRTNVSATITQVITGASTLPHKVQQSTASFSRTSVCSTSTKNTSPTATNSITNTSTKLSTLTSSTKAGAPANTTSTENVTNNGTSPIDILTLREKSKNLDLPMISALCNDRSLLKQTKAFVMPSSGSKLKYPITTTPKKTNGTGQKRNPNDKLPALPGEEITPQITRTTTKGNNYVLNGPGCQKHKSVHSQS</sequence>
<dbReference type="InterPro" id="IPR011993">
    <property type="entry name" value="PH-like_dom_sf"/>
</dbReference>
<dbReference type="GO" id="GO:0009887">
    <property type="term" value="P:animal organ morphogenesis"/>
    <property type="evidence" value="ECO:0007669"/>
    <property type="project" value="UniProtKB-ARBA"/>
</dbReference>
<dbReference type="Gene3D" id="1.20.80.10">
    <property type="match status" value="1"/>
</dbReference>
<dbReference type="SUPFAM" id="SSF47031">
    <property type="entry name" value="Second domain of FERM"/>
    <property type="match status" value="1"/>
</dbReference>
<feature type="compositionally biased region" description="Pro residues" evidence="2">
    <location>
        <begin position="1220"/>
        <end position="1229"/>
    </location>
</feature>
<feature type="compositionally biased region" description="Basic and acidic residues" evidence="2">
    <location>
        <begin position="881"/>
        <end position="895"/>
    </location>
</feature>
<dbReference type="InterPro" id="IPR000299">
    <property type="entry name" value="FERM_domain"/>
</dbReference>
<feature type="region of interest" description="Disordered" evidence="2">
    <location>
        <begin position="1502"/>
        <end position="1521"/>
    </location>
</feature>
<evidence type="ECO:0000256" key="2">
    <source>
        <dbReference type="SAM" id="MobiDB-lite"/>
    </source>
</evidence>
<dbReference type="EMBL" id="GIIL01007466">
    <property type="protein sequence ID" value="NOV51192.1"/>
    <property type="molecule type" value="Transcribed_RNA"/>
</dbReference>
<feature type="compositionally biased region" description="Polar residues" evidence="2">
    <location>
        <begin position="1426"/>
        <end position="1444"/>
    </location>
</feature>
<feature type="region of interest" description="Disordered" evidence="2">
    <location>
        <begin position="1"/>
        <end position="24"/>
    </location>
</feature>